<comment type="similarity">
    <text evidence="1">Belongs to the glycosyl hydrolase 35 family.</text>
</comment>
<keyword evidence="3" id="KW-0326">Glycosidase</keyword>
<protein>
    <submittedName>
        <fullName evidence="3">Putative beta-galactosidase A</fullName>
        <ecNumber evidence="3">3.2.1.23</ecNumber>
    </submittedName>
</protein>
<dbReference type="InterPro" id="IPR001944">
    <property type="entry name" value="Glycoside_Hdrlase_35"/>
</dbReference>
<dbReference type="InterPro" id="IPR037110">
    <property type="entry name" value="Betagal_dom2_sf"/>
</dbReference>
<dbReference type="AlphaFoldDB" id="M5C630"/>
<dbReference type="InterPro" id="IPR031330">
    <property type="entry name" value="Gly_Hdrlase_35_cat"/>
</dbReference>
<proteinExistence type="inferred from homology"/>
<evidence type="ECO:0000313" key="3">
    <source>
        <dbReference type="EMBL" id="CCO34535.1"/>
    </source>
</evidence>
<sequence>MKWIIEEMRSNGITKVPIIHNDYRSGGQYASGPAKVDLYAWDGYPLGFDCSHPDVWKEVDSALNANHQKWNPAEPLYLAEYQGGAFDPWNGPGYGACYKLINEQFANVFYKNSYAAGTYLQNLYMTYGGTNWGNLATPTVYTSYDYGAAISEDRSLTVKYGELKLQGLFLHATPHYHLAGRISTGTSLSTSNQIFTTHLATLKNQNLYIVRQTTNANTARVEFDLRVNTTKGEVTLKNLALNGRESKIIVSEYPFGNSVLGYTTAEVVTWTTLDGADHIVLYTSNQTTTTALYTNSTSATSSSSGITASISNGTALISGSPSSSGLARVTVGKTSVWVADKTWLAPRIWQPRVSGTSGNGRYDLSPRTGSVLVFGPYLVRNATIKGSTLAITGDLKSGSTTELEVLAPSSAKSVTFNGKSVKVSKTPLGTLKGSIATKDLTPKLPSLKTLQWKCTDSLPEVAVGFDDSKWVVANKNSTARPSEFQPHGGKVVLYADEYGFHAGK</sequence>
<dbReference type="Gene3D" id="2.60.390.10">
    <property type="entry name" value="Beta-galactosidase, domain 3"/>
    <property type="match status" value="1"/>
</dbReference>
<organism evidence="3 4">
    <name type="scientific">Thanatephorus cucumeris (strain AG1-IB / isolate 7/3/14)</name>
    <name type="common">Lettuce bottom rot fungus</name>
    <name type="synonym">Rhizoctonia solani</name>
    <dbReference type="NCBI Taxonomy" id="1108050"/>
    <lineage>
        <taxon>Eukaryota</taxon>
        <taxon>Fungi</taxon>
        <taxon>Dikarya</taxon>
        <taxon>Basidiomycota</taxon>
        <taxon>Agaricomycotina</taxon>
        <taxon>Agaricomycetes</taxon>
        <taxon>Cantharellales</taxon>
        <taxon>Ceratobasidiaceae</taxon>
        <taxon>Rhizoctonia</taxon>
        <taxon>Rhizoctonia solani AG-1</taxon>
    </lineage>
</organism>
<dbReference type="HOGENOM" id="CLU_005732_2_2_1"/>
<dbReference type="SUPFAM" id="SSF117100">
    <property type="entry name" value="Beta-galactosidase LacA, domain 3"/>
    <property type="match status" value="1"/>
</dbReference>
<dbReference type="InterPro" id="IPR018954">
    <property type="entry name" value="Betagal_dom2"/>
</dbReference>
<dbReference type="SUPFAM" id="SSF49785">
    <property type="entry name" value="Galactose-binding domain-like"/>
    <property type="match status" value="1"/>
</dbReference>
<dbReference type="GO" id="GO:0005975">
    <property type="term" value="P:carbohydrate metabolic process"/>
    <property type="evidence" value="ECO:0007669"/>
    <property type="project" value="InterPro"/>
</dbReference>
<evidence type="ECO:0000256" key="1">
    <source>
        <dbReference type="ARBA" id="ARBA00009809"/>
    </source>
</evidence>
<dbReference type="InterPro" id="IPR008979">
    <property type="entry name" value="Galactose-bd-like_sf"/>
</dbReference>
<feature type="domain" description="Beta-galactosidase" evidence="2">
    <location>
        <begin position="175"/>
        <end position="342"/>
    </location>
</feature>
<gene>
    <name evidence="3" type="primary">lacA</name>
    <name evidence="3" type="ORF">BN14_08637</name>
</gene>
<dbReference type="PANTHER" id="PTHR23421">
    <property type="entry name" value="BETA-GALACTOSIDASE RELATED"/>
    <property type="match status" value="1"/>
</dbReference>
<dbReference type="EMBL" id="CAOJ01013246">
    <property type="protein sequence ID" value="CCO34535.1"/>
    <property type="molecule type" value="Genomic_DNA"/>
</dbReference>
<dbReference type="Proteomes" id="UP000012065">
    <property type="component" value="Unassembled WGS sequence"/>
</dbReference>
<dbReference type="GO" id="GO:0004565">
    <property type="term" value="F:beta-galactosidase activity"/>
    <property type="evidence" value="ECO:0007669"/>
    <property type="project" value="UniProtKB-EC"/>
</dbReference>
<dbReference type="InterPro" id="IPR025972">
    <property type="entry name" value="BetaGal_dom3"/>
</dbReference>
<dbReference type="Pfam" id="PF13363">
    <property type="entry name" value="BetaGal_dom3"/>
    <property type="match status" value="1"/>
</dbReference>
<dbReference type="Pfam" id="PF01301">
    <property type="entry name" value="Glyco_hydro_35"/>
    <property type="match status" value="1"/>
</dbReference>
<dbReference type="Pfam" id="PF10435">
    <property type="entry name" value="BetaGal_dom2"/>
    <property type="match status" value="1"/>
</dbReference>
<dbReference type="InterPro" id="IPR017853">
    <property type="entry name" value="GH"/>
</dbReference>
<dbReference type="Gene3D" id="2.102.20.10">
    <property type="entry name" value="Beta-galactosidase, domain 2"/>
    <property type="match status" value="1"/>
</dbReference>
<comment type="caution">
    <text evidence="3">The sequence shown here is derived from an EMBL/GenBank/DDBJ whole genome shotgun (WGS) entry which is preliminary data.</text>
</comment>
<dbReference type="SUPFAM" id="SSF51445">
    <property type="entry name" value="(Trans)glycosidases"/>
    <property type="match status" value="1"/>
</dbReference>
<dbReference type="Gene3D" id="3.20.20.80">
    <property type="entry name" value="Glycosidases"/>
    <property type="match status" value="1"/>
</dbReference>
<dbReference type="PRINTS" id="PR00742">
    <property type="entry name" value="GLHYDRLASE35"/>
</dbReference>
<dbReference type="InterPro" id="IPR036833">
    <property type="entry name" value="BetaGal_dom3_sf"/>
</dbReference>
<dbReference type="SUPFAM" id="SSF51011">
    <property type="entry name" value="Glycosyl hydrolase domain"/>
    <property type="match status" value="1"/>
</dbReference>
<reference evidence="3 4" key="1">
    <citation type="journal article" date="2013" name="J. Biotechnol.">
        <title>Establishment and interpretation of the genome sequence of the phytopathogenic fungus Rhizoctonia solani AG1-IB isolate 7/3/14.</title>
        <authorList>
            <person name="Wibberg D.W."/>
            <person name="Jelonek L.J."/>
            <person name="Rupp O.R."/>
            <person name="Hennig M.H."/>
            <person name="Eikmeyer F.E."/>
            <person name="Goesmann A.G."/>
            <person name="Hartmann A.H."/>
            <person name="Borriss R.B."/>
            <person name="Grosch R.G."/>
            <person name="Puehler A.P."/>
            <person name="Schlueter A.S."/>
        </authorList>
    </citation>
    <scope>NUCLEOTIDE SEQUENCE [LARGE SCALE GENOMIC DNA]</scope>
    <source>
        <strain evidence="4">AG1-IB / isolate 7/3/14</strain>
    </source>
</reference>
<name>M5C630_THACB</name>
<accession>M5C630</accession>
<evidence type="ECO:0000259" key="2">
    <source>
        <dbReference type="SMART" id="SM01029"/>
    </source>
</evidence>
<keyword evidence="3" id="KW-0378">Hydrolase</keyword>
<dbReference type="Gene3D" id="2.60.120.260">
    <property type="entry name" value="Galactose-binding domain-like"/>
    <property type="match status" value="1"/>
</dbReference>
<evidence type="ECO:0000313" key="4">
    <source>
        <dbReference type="Proteomes" id="UP000012065"/>
    </source>
</evidence>
<dbReference type="EC" id="3.2.1.23" evidence="3"/>
<dbReference type="SMART" id="SM01029">
    <property type="entry name" value="BetaGal_dom2"/>
    <property type="match status" value="1"/>
</dbReference>